<dbReference type="PRINTS" id="PR00469">
    <property type="entry name" value="PNDRDTASEII"/>
</dbReference>
<feature type="binding site" evidence="5">
    <location>
        <position position="292"/>
    </location>
    <ligand>
        <name>FAD</name>
        <dbReference type="ChEBI" id="CHEBI:57692"/>
    </ligand>
</feature>
<evidence type="ECO:0000259" key="6">
    <source>
        <dbReference type="Pfam" id="PF07992"/>
    </source>
</evidence>
<feature type="domain" description="FAD/NAD(P)-binding" evidence="6">
    <location>
        <begin position="10"/>
        <end position="305"/>
    </location>
</feature>
<evidence type="ECO:0000256" key="1">
    <source>
        <dbReference type="ARBA" id="ARBA00022630"/>
    </source>
</evidence>
<comment type="subunit">
    <text evidence="5">Homodimer.</text>
</comment>
<dbReference type="InterPro" id="IPR022890">
    <property type="entry name" value="Fd--NADP_Rdtase_type_2"/>
</dbReference>
<dbReference type="Proteomes" id="UP000500930">
    <property type="component" value="Chromosome"/>
</dbReference>
<comment type="caution">
    <text evidence="5">Lacks conserved residue(s) required for the propagation of feature annotation.</text>
</comment>
<accession>A0A858PYA4</accession>
<evidence type="ECO:0000313" key="7">
    <source>
        <dbReference type="EMBL" id="QJC27596.1"/>
    </source>
</evidence>
<organism evidence="7 8">
    <name type="scientific">Anaplasma platys</name>
    <dbReference type="NCBI Taxonomy" id="949"/>
    <lineage>
        <taxon>Bacteria</taxon>
        <taxon>Pseudomonadati</taxon>
        <taxon>Pseudomonadota</taxon>
        <taxon>Alphaproteobacteria</taxon>
        <taxon>Rickettsiales</taxon>
        <taxon>Anaplasmataceae</taxon>
        <taxon>Anaplasma</taxon>
    </lineage>
</organism>
<keyword evidence="8" id="KW-1185">Reference proteome</keyword>
<evidence type="ECO:0000313" key="8">
    <source>
        <dbReference type="Proteomes" id="UP000500930"/>
    </source>
</evidence>
<dbReference type="AlphaFoldDB" id="A0A858PYA4"/>
<sequence length="340" mass="36774">MDVQVCTSCDVAIVGGGPVGLFAVFQAGMLGMTSCVVDALDVIGGQCSVLYPEKPIYDIPGYPEIKAQDLVDSLYKQAAPFKPFYVLGEIVESITEENEGFIIVTNKRTRIRCKALIIAAGAGRFGPNRPPIDGILEYEGKSIFYSVREIEKFSGKKVVIAGGGDSAADWAANLAKVAEKLYVVHRRRSFRCAPSTLKELEELSGSGSIDILVPYQLAGLAGENGILHNVVVSNISTKEEKEIEADYLLPFFGISANLGPIVNWDLGVEGYQIPVEQSTCRTRRSRIYAIGDVASYACKIKLILVGFSEASLACQDIRSVLFPDAPLNFVYSTTKGIPTI</sequence>
<keyword evidence="1 5" id="KW-0285">Flavoprotein</keyword>
<reference evidence="7 8" key="1">
    <citation type="journal article" date="2020" name="Pathogens">
        <title>First Whole Genome Sequence of Anaplasma platys, an Obligate Intracellular Rickettsial Pathogen of Dogs.</title>
        <authorList>
            <person name="Llanes A."/>
            <person name="Rajeev S."/>
        </authorList>
    </citation>
    <scope>NUCLEOTIDE SEQUENCE [LARGE SCALE GENOMIC DNA]</scope>
    <source>
        <strain evidence="7 8">S3</strain>
    </source>
</reference>
<protein>
    <recommendedName>
        <fullName evidence="5">Ferredoxin--NADP reductase</fullName>
        <shortName evidence="5">FNR</shortName>
        <shortName evidence="5">Fd-NADP(+) reductase</shortName>
        <ecNumber evidence="5">1.18.1.2</ecNumber>
    </recommendedName>
</protein>
<feature type="binding site" evidence="5">
    <location>
        <position position="38"/>
    </location>
    <ligand>
        <name>FAD</name>
        <dbReference type="ChEBI" id="CHEBI:57692"/>
    </ligand>
</feature>
<comment type="cofactor">
    <cofactor evidence="5">
        <name>FAD</name>
        <dbReference type="ChEBI" id="CHEBI:57692"/>
    </cofactor>
    <text evidence="5">Binds 1 FAD per subunit.</text>
</comment>
<feature type="binding site" evidence="5">
    <location>
        <position position="51"/>
    </location>
    <ligand>
        <name>FAD</name>
        <dbReference type="ChEBI" id="CHEBI:57692"/>
    </ligand>
</feature>
<comment type="similarity">
    <text evidence="5">Belongs to the ferredoxin--NADP reductase type 2 family.</text>
</comment>
<dbReference type="PRINTS" id="PR00368">
    <property type="entry name" value="FADPNR"/>
</dbReference>
<keyword evidence="4 5" id="KW-0560">Oxidoreductase</keyword>
<dbReference type="RefSeq" id="WP_169193230.1">
    <property type="nucleotide sequence ID" value="NZ_CP046391.1"/>
</dbReference>
<dbReference type="Pfam" id="PF07992">
    <property type="entry name" value="Pyr_redox_2"/>
    <property type="match status" value="1"/>
</dbReference>
<dbReference type="GO" id="GO:0004324">
    <property type="term" value="F:ferredoxin-NADP+ reductase activity"/>
    <property type="evidence" value="ECO:0007669"/>
    <property type="project" value="UniProtKB-UniRule"/>
</dbReference>
<dbReference type="KEGG" id="aplt:ANPL_02665"/>
<dbReference type="InterPro" id="IPR050097">
    <property type="entry name" value="Ferredoxin-NADP_redctase_2"/>
</dbReference>
<dbReference type="GO" id="GO:0050661">
    <property type="term" value="F:NADP binding"/>
    <property type="evidence" value="ECO:0007669"/>
    <property type="project" value="UniProtKB-UniRule"/>
</dbReference>
<dbReference type="EMBL" id="CP046391">
    <property type="protein sequence ID" value="QJC27596.1"/>
    <property type="molecule type" value="Genomic_DNA"/>
</dbReference>
<feature type="binding site" evidence="5">
    <location>
        <position position="125"/>
    </location>
    <ligand>
        <name>FAD</name>
        <dbReference type="ChEBI" id="CHEBI:57692"/>
    </ligand>
</feature>
<dbReference type="PANTHER" id="PTHR48105">
    <property type="entry name" value="THIOREDOXIN REDUCTASE 1-RELATED-RELATED"/>
    <property type="match status" value="1"/>
</dbReference>
<proteinExistence type="inferred from homology"/>
<name>A0A858PYA4_9RICK</name>
<dbReference type="EC" id="1.18.1.2" evidence="5"/>
<keyword evidence="2 5" id="KW-0274">FAD</keyword>
<evidence type="ECO:0000256" key="3">
    <source>
        <dbReference type="ARBA" id="ARBA00022857"/>
    </source>
</evidence>
<dbReference type="InterPro" id="IPR023753">
    <property type="entry name" value="FAD/NAD-binding_dom"/>
</dbReference>
<dbReference type="InterPro" id="IPR036188">
    <property type="entry name" value="FAD/NAD-bd_sf"/>
</dbReference>
<feature type="binding site" evidence="5">
    <location>
        <position position="91"/>
    </location>
    <ligand>
        <name>FAD</name>
        <dbReference type="ChEBI" id="CHEBI:57692"/>
    </ligand>
</feature>
<dbReference type="Gene3D" id="3.50.50.60">
    <property type="entry name" value="FAD/NAD(P)-binding domain"/>
    <property type="match status" value="2"/>
</dbReference>
<evidence type="ECO:0000256" key="5">
    <source>
        <dbReference type="HAMAP-Rule" id="MF_01685"/>
    </source>
</evidence>
<evidence type="ECO:0000256" key="2">
    <source>
        <dbReference type="ARBA" id="ARBA00022827"/>
    </source>
</evidence>
<gene>
    <name evidence="7" type="ORF">ANPL_02665</name>
</gene>
<keyword evidence="3 5" id="KW-0521">NADP</keyword>
<dbReference type="GO" id="GO:0050660">
    <property type="term" value="F:flavin adenine dinucleotide binding"/>
    <property type="evidence" value="ECO:0007669"/>
    <property type="project" value="UniProtKB-UniRule"/>
</dbReference>
<comment type="catalytic activity">
    <reaction evidence="5">
        <text>2 reduced [2Fe-2S]-[ferredoxin] + NADP(+) + H(+) = 2 oxidized [2Fe-2S]-[ferredoxin] + NADPH</text>
        <dbReference type="Rhea" id="RHEA:20125"/>
        <dbReference type="Rhea" id="RHEA-COMP:10000"/>
        <dbReference type="Rhea" id="RHEA-COMP:10001"/>
        <dbReference type="ChEBI" id="CHEBI:15378"/>
        <dbReference type="ChEBI" id="CHEBI:33737"/>
        <dbReference type="ChEBI" id="CHEBI:33738"/>
        <dbReference type="ChEBI" id="CHEBI:57783"/>
        <dbReference type="ChEBI" id="CHEBI:58349"/>
        <dbReference type="EC" id="1.18.1.2"/>
    </reaction>
</comment>
<feature type="binding site" evidence="5">
    <location>
        <position position="46"/>
    </location>
    <ligand>
        <name>FAD</name>
        <dbReference type="ChEBI" id="CHEBI:57692"/>
    </ligand>
</feature>
<evidence type="ECO:0000256" key="4">
    <source>
        <dbReference type="ARBA" id="ARBA00023002"/>
    </source>
</evidence>
<dbReference type="HAMAP" id="MF_01685">
    <property type="entry name" value="FENR2"/>
    <property type="match status" value="1"/>
</dbReference>
<feature type="binding site" evidence="5">
    <location>
        <position position="333"/>
    </location>
    <ligand>
        <name>FAD</name>
        <dbReference type="ChEBI" id="CHEBI:57692"/>
    </ligand>
</feature>
<dbReference type="SUPFAM" id="SSF51905">
    <property type="entry name" value="FAD/NAD(P)-binding domain"/>
    <property type="match status" value="1"/>
</dbReference>